<proteinExistence type="predicted"/>
<protein>
    <submittedName>
        <fullName evidence="1">Uncharacterized protein</fullName>
    </submittedName>
</protein>
<reference evidence="1 2" key="1">
    <citation type="submission" date="2021-06" db="EMBL/GenBank/DDBJ databases">
        <authorList>
            <person name="Palmer J.M."/>
        </authorList>
    </citation>
    <scope>NUCLEOTIDE SEQUENCE [LARGE SCALE GENOMIC DNA]</scope>
    <source>
        <strain evidence="2">if_2019</strain>
        <tissue evidence="1">Muscle</tissue>
    </source>
</reference>
<gene>
    <name evidence="1" type="ORF">ILYODFUR_022064</name>
</gene>
<organism evidence="1 2">
    <name type="scientific">Ilyodon furcidens</name>
    <name type="common">goldbreast splitfin</name>
    <dbReference type="NCBI Taxonomy" id="33524"/>
    <lineage>
        <taxon>Eukaryota</taxon>
        <taxon>Metazoa</taxon>
        <taxon>Chordata</taxon>
        <taxon>Craniata</taxon>
        <taxon>Vertebrata</taxon>
        <taxon>Euteleostomi</taxon>
        <taxon>Actinopterygii</taxon>
        <taxon>Neopterygii</taxon>
        <taxon>Teleostei</taxon>
        <taxon>Neoteleostei</taxon>
        <taxon>Acanthomorphata</taxon>
        <taxon>Ovalentaria</taxon>
        <taxon>Atherinomorphae</taxon>
        <taxon>Cyprinodontiformes</taxon>
        <taxon>Goodeidae</taxon>
        <taxon>Ilyodon</taxon>
    </lineage>
</organism>
<comment type="caution">
    <text evidence="1">The sequence shown here is derived from an EMBL/GenBank/DDBJ whole genome shotgun (WGS) entry which is preliminary data.</text>
</comment>
<accession>A0ABV0U7G6</accession>
<sequence length="134" mass="14500">MKEDDRIVFKACKTECIWQNQFKEWNKVSDCLNSTKTIMGLIHSHIGGEDAIDEVLLGQVESALELIVVEGDLSRAGAVEPSLHECGPGVLQEEPSADVVLADPGHAGIDCLATVVLHRILPQEKEGEEADVIG</sequence>
<dbReference type="EMBL" id="JAHRIQ010060333">
    <property type="protein sequence ID" value="MEQ2241114.1"/>
    <property type="molecule type" value="Genomic_DNA"/>
</dbReference>
<name>A0ABV0U7G6_9TELE</name>
<keyword evidence="2" id="KW-1185">Reference proteome</keyword>
<evidence type="ECO:0000313" key="1">
    <source>
        <dbReference type="EMBL" id="MEQ2241114.1"/>
    </source>
</evidence>
<evidence type="ECO:0000313" key="2">
    <source>
        <dbReference type="Proteomes" id="UP001482620"/>
    </source>
</evidence>
<dbReference type="Proteomes" id="UP001482620">
    <property type="component" value="Unassembled WGS sequence"/>
</dbReference>